<accession>A0A8H6WY13</accession>
<gene>
    <name evidence="2" type="ORF">MSAN_02444500</name>
</gene>
<proteinExistence type="predicted"/>
<feature type="domain" description="CxC2-like cysteine cluster KDZ transposase-associated" evidence="1">
    <location>
        <begin position="248"/>
        <end position="329"/>
    </location>
</feature>
<dbReference type="AlphaFoldDB" id="A0A8H6WY13"/>
<organism evidence="2 3">
    <name type="scientific">Mycena sanguinolenta</name>
    <dbReference type="NCBI Taxonomy" id="230812"/>
    <lineage>
        <taxon>Eukaryota</taxon>
        <taxon>Fungi</taxon>
        <taxon>Dikarya</taxon>
        <taxon>Basidiomycota</taxon>
        <taxon>Agaricomycotina</taxon>
        <taxon>Agaricomycetes</taxon>
        <taxon>Agaricomycetidae</taxon>
        <taxon>Agaricales</taxon>
        <taxon>Marasmiineae</taxon>
        <taxon>Mycenaceae</taxon>
        <taxon>Mycena</taxon>
    </lineage>
</organism>
<dbReference type="Pfam" id="PF18803">
    <property type="entry name" value="CxC2"/>
    <property type="match status" value="1"/>
</dbReference>
<dbReference type="InterPro" id="IPR041457">
    <property type="entry name" value="CxC2_KDZ-assoc"/>
</dbReference>
<sequence>MRRVALAYTVVAEIILLHGVKKRAGVMLAEGREIFVPMAAQKPQFKRVDVRITCPTNAKGNKPQLVAAATVTSVSHTTHDQRRVRTKTTVVGDAGPSSTQGTDLWAEDLATNLARNSASFSYQLGDNSLEPQLDDGVDDGITVVVEKSVRNTNSDRPLKNWYPKNDEYVEESLRREGRGLPKTYSRCGDHGGVGGECLGDAEWRCVDQMCFGDVMLCEECIVSTHVHHPTHFVERWTGTHFLRKRNGLQLLGLRVQLGHPPGAVCPFRQPAAHDFVLYDVTGVHELNVDFCGCRTGLNNEDPPIERRIQLLWACWWPATITAPEHLRDFHCPPPFP</sequence>
<keyword evidence="3" id="KW-1185">Reference proteome</keyword>
<comment type="caution">
    <text evidence="2">The sequence shown here is derived from an EMBL/GenBank/DDBJ whole genome shotgun (WGS) entry which is preliminary data.</text>
</comment>
<evidence type="ECO:0000313" key="3">
    <source>
        <dbReference type="Proteomes" id="UP000623467"/>
    </source>
</evidence>
<evidence type="ECO:0000259" key="1">
    <source>
        <dbReference type="Pfam" id="PF18803"/>
    </source>
</evidence>
<reference evidence="2" key="1">
    <citation type="submission" date="2020-05" db="EMBL/GenBank/DDBJ databases">
        <title>Mycena genomes resolve the evolution of fungal bioluminescence.</title>
        <authorList>
            <person name="Tsai I.J."/>
        </authorList>
    </citation>
    <scope>NUCLEOTIDE SEQUENCE</scope>
    <source>
        <strain evidence="2">160909Yilan</strain>
    </source>
</reference>
<protein>
    <submittedName>
        <fullName evidence="2">CxC2 domain-containing protein</fullName>
    </submittedName>
</protein>
<evidence type="ECO:0000313" key="2">
    <source>
        <dbReference type="EMBL" id="KAF7330719.1"/>
    </source>
</evidence>
<dbReference type="Proteomes" id="UP000623467">
    <property type="component" value="Unassembled WGS sequence"/>
</dbReference>
<dbReference type="OrthoDB" id="3235114at2759"/>
<name>A0A8H6WY13_9AGAR</name>
<dbReference type="EMBL" id="JACAZH010000062">
    <property type="protein sequence ID" value="KAF7330719.1"/>
    <property type="molecule type" value="Genomic_DNA"/>
</dbReference>